<accession>A0AAU8AY98</accession>
<dbReference type="EMBL" id="PP511380">
    <property type="protein sequence ID" value="XCD03757.1"/>
    <property type="molecule type" value="Genomic_DNA"/>
</dbReference>
<organism evidence="1">
    <name type="scientific">Dulem virus 29</name>
    <dbReference type="NCBI Taxonomy" id="3145747"/>
    <lineage>
        <taxon>Viruses</taxon>
        <taxon>Duplodnaviria</taxon>
        <taxon>Heunggongvirae</taxon>
        <taxon>Uroviricota</taxon>
        <taxon>Caudoviricetes</taxon>
    </lineage>
</organism>
<name>A0AAU8AY98_9CAUD</name>
<evidence type="ECO:0000313" key="2">
    <source>
        <dbReference type="EMBL" id="XCD06197.1"/>
    </source>
</evidence>
<proteinExistence type="predicted"/>
<evidence type="ECO:0000313" key="1">
    <source>
        <dbReference type="EMBL" id="XCD03757.1"/>
    </source>
</evidence>
<reference evidence="1" key="1">
    <citation type="submission" date="2024-03" db="EMBL/GenBank/DDBJ databases">
        <title>Diverse circular DNA viruses in blood, oral, and fecal samples of captive lemurs.</title>
        <authorList>
            <person name="Paietta E.N."/>
            <person name="Kraberger S."/>
            <person name="Lund M.C."/>
            <person name="Custer J.M."/>
            <person name="Vargas K.M."/>
            <person name="Ehmke E.E."/>
            <person name="Yoder A.D."/>
            <person name="Varsani A."/>
        </authorList>
    </citation>
    <scope>NUCLEOTIDE SEQUENCE</scope>
    <source>
        <strain evidence="1">Duke_21_2</strain>
        <strain evidence="2">Duke_25FS_5</strain>
    </source>
</reference>
<sequence length="156" mass="17917">MIAGEIGKFKFQVGILENKQHYAPMKRLIGTNNGKPVYAKSWYNYAGIKLLRQGSKVDGTLYGVAREMDAAYKWLRKPFELRKNTDLLLVINYIVDNLNGRNVRQQILNALQAVVRNPILRGDYGRNSQKTAKYKGFNKLMMSTGQLFKNIKARFL</sequence>
<protein>
    <submittedName>
        <fullName evidence="1">Uncharacterized protein</fullName>
    </submittedName>
</protein>
<dbReference type="EMBL" id="PP511642">
    <property type="protein sequence ID" value="XCD06197.1"/>
    <property type="molecule type" value="Genomic_DNA"/>
</dbReference>